<organism evidence="15 16">
    <name type="scientific">Chromobacterium fluminis</name>
    <dbReference type="NCBI Taxonomy" id="3044269"/>
    <lineage>
        <taxon>Bacteria</taxon>
        <taxon>Pseudomonadati</taxon>
        <taxon>Pseudomonadota</taxon>
        <taxon>Betaproteobacteria</taxon>
        <taxon>Neisseriales</taxon>
        <taxon>Chromobacteriaceae</taxon>
        <taxon>Chromobacterium</taxon>
    </lineage>
</organism>
<keyword evidence="5 13" id="KW-0808">Transferase</keyword>
<keyword evidence="15" id="KW-0830">Ubiquinone</keyword>
<dbReference type="PANTHER" id="PTHR10566">
    <property type="entry name" value="CHAPERONE-ACTIVITY OF BC1 COMPLEX CABC1 -RELATED"/>
    <property type="match status" value="1"/>
</dbReference>
<proteinExistence type="inferred from homology"/>
<dbReference type="SUPFAM" id="SSF56112">
    <property type="entry name" value="Protein kinase-like (PK-like)"/>
    <property type="match status" value="1"/>
</dbReference>
<comment type="caution">
    <text evidence="15">The sequence shown here is derived from an EMBL/GenBank/DDBJ whole genome shotgun (WGS) entry which is preliminary data.</text>
</comment>
<evidence type="ECO:0000259" key="14">
    <source>
        <dbReference type="PROSITE" id="PS50011"/>
    </source>
</evidence>
<evidence type="ECO:0000256" key="6">
    <source>
        <dbReference type="ARBA" id="ARBA00022688"/>
    </source>
</evidence>
<dbReference type="EMBL" id="JAAOMA010000002">
    <property type="protein sequence ID" value="NHR03880.1"/>
    <property type="molecule type" value="Genomic_DNA"/>
</dbReference>
<dbReference type="InterPro" id="IPR004147">
    <property type="entry name" value="ABC1_dom"/>
</dbReference>
<evidence type="ECO:0000313" key="16">
    <source>
        <dbReference type="Proteomes" id="UP001515641"/>
    </source>
</evidence>
<evidence type="ECO:0000256" key="2">
    <source>
        <dbReference type="ARBA" id="ARBA00009670"/>
    </source>
</evidence>
<comment type="similarity">
    <text evidence="13">Belongs to the ABC1 family. UbiB subfamily.</text>
</comment>
<evidence type="ECO:0000256" key="10">
    <source>
        <dbReference type="ARBA" id="ARBA00022840"/>
    </source>
</evidence>
<dbReference type="RefSeq" id="WP_166450535.1">
    <property type="nucleotide sequence ID" value="NZ_JAAOMA010000002.1"/>
</dbReference>
<keyword evidence="3 13" id="KW-1003">Cell membrane</keyword>
<dbReference type="InterPro" id="IPR000719">
    <property type="entry name" value="Prot_kinase_dom"/>
</dbReference>
<comment type="subcellular location">
    <subcellularLocation>
        <location evidence="13">Cell membrane</location>
        <topology evidence="13">Single-pass membrane protein</topology>
    </subcellularLocation>
</comment>
<keyword evidence="6 13" id="KW-0831">Ubiquinone biosynthesis</keyword>
<comment type="pathway">
    <text evidence="1 13">Cofactor biosynthesis; ubiquinone biosynthesis [regulation].</text>
</comment>
<keyword evidence="7 13" id="KW-0812">Transmembrane</keyword>
<name>A0ABX0KWL1_9NEIS</name>
<keyword evidence="16" id="KW-1185">Reference proteome</keyword>
<keyword evidence="8 13" id="KW-0547">Nucleotide-binding</keyword>
<dbReference type="CDD" id="cd13972">
    <property type="entry name" value="UbiB"/>
    <property type="match status" value="1"/>
</dbReference>
<dbReference type="InterPro" id="IPR045308">
    <property type="entry name" value="UbiB_bact"/>
</dbReference>
<dbReference type="Gene3D" id="1.10.510.10">
    <property type="entry name" value="Transferase(Phosphotransferase) domain 1"/>
    <property type="match status" value="1"/>
</dbReference>
<feature type="domain" description="Protein kinase" evidence="14">
    <location>
        <begin position="118"/>
        <end position="449"/>
    </location>
</feature>
<feature type="binding site" evidence="13">
    <location>
        <begin position="124"/>
        <end position="132"/>
    </location>
    <ligand>
        <name>ATP</name>
        <dbReference type="ChEBI" id="CHEBI:30616"/>
    </ligand>
</feature>
<evidence type="ECO:0000256" key="9">
    <source>
        <dbReference type="ARBA" id="ARBA00022777"/>
    </source>
</evidence>
<protein>
    <recommendedName>
        <fullName evidence="13">Probable protein kinase UbiB</fullName>
        <ecNumber evidence="13">2.7.-.-</ecNumber>
    </recommendedName>
    <alternativeName>
        <fullName evidence="13">Ubiquinone biosynthesis protein UbiB</fullName>
    </alternativeName>
</protein>
<keyword evidence="12 13" id="KW-0472">Membrane</keyword>
<evidence type="ECO:0000256" key="12">
    <source>
        <dbReference type="ARBA" id="ARBA00023136"/>
    </source>
</evidence>
<keyword evidence="9 13" id="KW-0418">Kinase</keyword>
<accession>A0ABX0KWL1</accession>
<keyword evidence="4" id="KW-0997">Cell inner membrane</keyword>
<dbReference type="Pfam" id="PF03109">
    <property type="entry name" value="ABC1"/>
    <property type="match status" value="1"/>
</dbReference>
<dbReference type="HAMAP" id="MF_00414">
    <property type="entry name" value="UbiB"/>
    <property type="match status" value="1"/>
</dbReference>
<evidence type="ECO:0000256" key="11">
    <source>
        <dbReference type="ARBA" id="ARBA00022989"/>
    </source>
</evidence>
<comment type="function">
    <text evidence="13">Is probably a protein kinase regulator of UbiI activity which is involved in aerobic coenzyme Q (ubiquinone) biosynthesis.</text>
</comment>
<dbReference type="EC" id="2.7.-.-" evidence="13"/>
<gene>
    <name evidence="13 15" type="primary">ubiB</name>
    <name evidence="15" type="ORF">HA052_01600</name>
</gene>
<keyword evidence="11 13" id="KW-1133">Transmembrane helix</keyword>
<evidence type="ECO:0000256" key="7">
    <source>
        <dbReference type="ARBA" id="ARBA00022692"/>
    </source>
</evidence>
<evidence type="ECO:0000256" key="13">
    <source>
        <dbReference type="HAMAP-Rule" id="MF_00414"/>
    </source>
</evidence>
<dbReference type="NCBIfam" id="NF003404">
    <property type="entry name" value="PRK04750.1"/>
    <property type="match status" value="1"/>
</dbReference>
<comment type="similarity">
    <text evidence="2">Belongs to the protein kinase superfamily. ADCK protein kinase family.</text>
</comment>
<dbReference type="Proteomes" id="UP001515641">
    <property type="component" value="Unassembled WGS sequence"/>
</dbReference>
<keyword evidence="10 13" id="KW-0067">ATP-binding</keyword>
<dbReference type="PROSITE" id="PS50011">
    <property type="entry name" value="PROTEIN_KINASE_DOM"/>
    <property type="match status" value="1"/>
</dbReference>
<reference evidence="15 16" key="1">
    <citation type="submission" date="2020-03" db="EMBL/GenBank/DDBJ databases">
        <title>Draft genome sequence of environmentally isolated cultures.</title>
        <authorList>
            <person name="Wilson H.S."/>
            <person name="De Leon M.E."/>
        </authorList>
    </citation>
    <scope>NUCLEOTIDE SEQUENCE [LARGE SCALE GENOMIC DNA]</scope>
    <source>
        <strain evidence="15 16">HSC-31F16</strain>
    </source>
</reference>
<sequence>MRISRFIKIVSTFYRFGLDDFLEGHSKLGFVHKLFGLLPLRRDTSAPLPQRVRLALESLGPIFVKFGQVLSTRRDLLPPDYADELARLQDQVPPYDGLQAREMIERSLGRKVDELYVDFDNTPVASASVAQVHKAWLRQPDGSRGREVAVKVLRPGIQPVIEQDLALMTTLAGWVEKLFTDGKRLKPREVVAEFDKYLHDELDMMHEAANASQLRRNFKNSDMLIVPEVFYDYTSRDVLTLEWMHGIPVGQVDRLREAGVDLSKLSRFGVEIFFTQVFRHGFFHADMHPGNIFVAADGRYIALDFGIVGTLTDTDKHYLAVNFLAFFNRDYHRVATAHIESGWVPKDTRAEELEAAVRTVCEPIFEKPLSEISFGMVLLRLFETSRRFNVEIQPQLVLLQKTLLNIEGLGRQLDPNLDLWDTAKPFLTKWMNEQIGWRGLLRTLKHEAPQWATTLPTLPRKLNDALSSANSELLISGYIQLMREQKRQNWLLALIAVLLAALLLKNWL</sequence>
<evidence type="ECO:0000256" key="4">
    <source>
        <dbReference type="ARBA" id="ARBA00022519"/>
    </source>
</evidence>
<evidence type="ECO:0000256" key="5">
    <source>
        <dbReference type="ARBA" id="ARBA00022679"/>
    </source>
</evidence>
<dbReference type="InterPro" id="IPR010232">
    <property type="entry name" value="UbiB"/>
</dbReference>
<feature type="active site" description="Proton acceptor" evidence="13">
    <location>
        <position position="286"/>
    </location>
</feature>
<evidence type="ECO:0000256" key="8">
    <source>
        <dbReference type="ARBA" id="ARBA00022741"/>
    </source>
</evidence>
<comment type="caution">
    <text evidence="13">Lacks conserved residue(s) required for the propagation of feature annotation.</text>
</comment>
<evidence type="ECO:0000313" key="15">
    <source>
        <dbReference type="EMBL" id="NHR03880.1"/>
    </source>
</evidence>
<dbReference type="InterPro" id="IPR050154">
    <property type="entry name" value="UbiB_kinase"/>
</dbReference>
<evidence type="ECO:0000256" key="3">
    <source>
        <dbReference type="ARBA" id="ARBA00022475"/>
    </source>
</evidence>
<dbReference type="NCBIfam" id="TIGR01982">
    <property type="entry name" value="UbiB"/>
    <property type="match status" value="1"/>
</dbReference>
<dbReference type="InterPro" id="IPR011009">
    <property type="entry name" value="Kinase-like_dom_sf"/>
</dbReference>
<evidence type="ECO:0000256" key="1">
    <source>
        <dbReference type="ARBA" id="ARBA00005020"/>
    </source>
</evidence>
<feature type="transmembrane region" description="Helical" evidence="13">
    <location>
        <begin position="490"/>
        <end position="507"/>
    </location>
</feature>
<dbReference type="PANTHER" id="PTHR10566:SF113">
    <property type="entry name" value="PROTEIN ACTIVITY OF BC1 COMPLEX KINASE 7, CHLOROPLASTIC"/>
    <property type="match status" value="1"/>
</dbReference>
<feature type="binding site" evidence="13">
    <location>
        <position position="151"/>
    </location>
    <ligand>
        <name>ATP</name>
        <dbReference type="ChEBI" id="CHEBI:30616"/>
    </ligand>
</feature>